<accession>U2YB33</accession>
<dbReference type="RefSeq" id="WP_021691479.1">
    <property type="nucleotide sequence ID" value="NZ_BASZ01000010.1"/>
</dbReference>
<dbReference type="AlphaFoldDB" id="U2YB33"/>
<comment type="caution">
    <text evidence="3">The sequence shown here is derived from an EMBL/GenBank/DDBJ whole genome shotgun (WGS) entry which is preliminary data.</text>
</comment>
<dbReference type="GO" id="GO:0047617">
    <property type="term" value="F:fatty acyl-CoA hydrolase activity"/>
    <property type="evidence" value="ECO:0007669"/>
    <property type="project" value="TreeGrafter"/>
</dbReference>
<comment type="similarity">
    <text evidence="1">Belongs to the 4-hydroxybenzoyl-CoA thioesterase family.</text>
</comment>
<reference evidence="3 4" key="1">
    <citation type="submission" date="2013-09" db="EMBL/GenBank/DDBJ databases">
        <title>Whole genome shotgun sequence of Novosphingobium tardaugens NBRC 16725.</title>
        <authorList>
            <person name="Isaki S."/>
            <person name="Hosoyama A."/>
            <person name="Tsuchikane K."/>
            <person name="Katsumata H."/>
            <person name="Ando Y."/>
            <person name="Yamazaki S."/>
            <person name="Fujita N."/>
        </authorList>
    </citation>
    <scope>NUCLEOTIDE SEQUENCE [LARGE SCALE GENOMIC DNA]</scope>
    <source>
        <strain evidence="3 4">NBRC 16725</strain>
    </source>
</reference>
<dbReference type="Pfam" id="PF13279">
    <property type="entry name" value="4HBT_2"/>
    <property type="match status" value="1"/>
</dbReference>
<dbReference type="InterPro" id="IPR006684">
    <property type="entry name" value="YbgC/YbaW"/>
</dbReference>
<dbReference type="InterPro" id="IPR029069">
    <property type="entry name" value="HotDog_dom_sf"/>
</dbReference>
<dbReference type="eggNOG" id="COG0824">
    <property type="taxonomic scope" value="Bacteria"/>
</dbReference>
<dbReference type="Proteomes" id="UP000016568">
    <property type="component" value="Unassembled WGS sequence"/>
</dbReference>
<protein>
    <submittedName>
        <fullName evidence="3">Putative thioesterase</fullName>
    </submittedName>
</protein>
<keyword evidence="4" id="KW-1185">Reference proteome</keyword>
<evidence type="ECO:0000256" key="1">
    <source>
        <dbReference type="ARBA" id="ARBA00005953"/>
    </source>
</evidence>
<keyword evidence="2" id="KW-0378">Hydrolase</keyword>
<dbReference type="Gene3D" id="3.10.129.10">
    <property type="entry name" value="Hotdog Thioesterase"/>
    <property type="match status" value="1"/>
</dbReference>
<dbReference type="InterPro" id="IPR050563">
    <property type="entry name" value="4-hydroxybenzoyl-CoA_TE"/>
</dbReference>
<dbReference type="NCBIfam" id="TIGR00051">
    <property type="entry name" value="YbgC/FadM family acyl-CoA thioesterase"/>
    <property type="match status" value="1"/>
</dbReference>
<dbReference type="PANTHER" id="PTHR31793">
    <property type="entry name" value="4-HYDROXYBENZOYL-COA THIOESTERASE FAMILY MEMBER"/>
    <property type="match status" value="1"/>
</dbReference>
<proteinExistence type="inferred from homology"/>
<dbReference type="SUPFAM" id="SSF54637">
    <property type="entry name" value="Thioesterase/thiol ester dehydrase-isomerase"/>
    <property type="match status" value="1"/>
</dbReference>
<dbReference type="EMBL" id="BASZ01000010">
    <property type="protein sequence ID" value="GAD50661.1"/>
    <property type="molecule type" value="Genomic_DNA"/>
</dbReference>
<organism evidence="3 4">
    <name type="scientific">Caenibius tardaugens NBRC 16725</name>
    <dbReference type="NCBI Taxonomy" id="1219035"/>
    <lineage>
        <taxon>Bacteria</taxon>
        <taxon>Pseudomonadati</taxon>
        <taxon>Pseudomonadota</taxon>
        <taxon>Alphaproteobacteria</taxon>
        <taxon>Sphingomonadales</taxon>
        <taxon>Erythrobacteraceae</taxon>
        <taxon>Caenibius</taxon>
    </lineage>
</organism>
<dbReference type="PIRSF" id="PIRSF003230">
    <property type="entry name" value="YbgC"/>
    <property type="match status" value="1"/>
</dbReference>
<dbReference type="PANTHER" id="PTHR31793:SF37">
    <property type="entry name" value="ACYL-COA THIOESTER HYDROLASE YBGC"/>
    <property type="match status" value="1"/>
</dbReference>
<dbReference type="CDD" id="cd00586">
    <property type="entry name" value="4HBT"/>
    <property type="match status" value="1"/>
</dbReference>
<evidence type="ECO:0000313" key="4">
    <source>
        <dbReference type="Proteomes" id="UP000016568"/>
    </source>
</evidence>
<evidence type="ECO:0000313" key="3">
    <source>
        <dbReference type="EMBL" id="GAD50661.1"/>
    </source>
</evidence>
<gene>
    <name evidence="3" type="ORF">NT2_10_01060</name>
</gene>
<name>U2YB33_9SPHN</name>
<sequence>MTGLAMPVPDTAQVLPCEGHLRDGTHRVLLRAYFDDTDAGGVVYHANYLRWFERGRSAMLRQLGLDQSRALADGLGAYAVTEMAIRYLRPARLGDAVEITTRITELRAASWRVEQKALCGDTILADAAIRIGFVAPDGRPARHPAGWHAKLQTVLAPEGAA</sequence>
<evidence type="ECO:0000256" key="2">
    <source>
        <dbReference type="ARBA" id="ARBA00022801"/>
    </source>
</evidence>